<proteinExistence type="predicted"/>
<organism evidence="1 2">
    <name type="scientific">Marmota monax</name>
    <name type="common">Woodchuck</name>
    <dbReference type="NCBI Taxonomy" id="9995"/>
    <lineage>
        <taxon>Eukaryota</taxon>
        <taxon>Metazoa</taxon>
        <taxon>Chordata</taxon>
        <taxon>Craniata</taxon>
        <taxon>Vertebrata</taxon>
        <taxon>Euteleostomi</taxon>
        <taxon>Mammalia</taxon>
        <taxon>Eutheria</taxon>
        <taxon>Euarchontoglires</taxon>
        <taxon>Glires</taxon>
        <taxon>Rodentia</taxon>
        <taxon>Sciuromorpha</taxon>
        <taxon>Sciuridae</taxon>
        <taxon>Xerinae</taxon>
        <taxon>Marmotini</taxon>
        <taxon>Marmota</taxon>
    </lineage>
</organism>
<reference evidence="1" key="1">
    <citation type="submission" date="2019-04" db="EMBL/GenBank/DDBJ databases">
        <authorList>
            <person name="Alioto T."/>
            <person name="Alioto T."/>
        </authorList>
    </citation>
    <scope>NUCLEOTIDE SEQUENCE [LARGE SCALE GENOMIC DNA]</scope>
</reference>
<gene>
    <name evidence="1" type="ORF">MONAX_5E018492</name>
</gene>
<protein>
    <submittedName>
        <fullName evidence="1">Uncharacterized protein</fullName>
    </submittedName>
</protein>
<accession>A0A5E4CVY5</accession>
<keyword evidence="2" id="KW-1185">Reference proteome</keyword>
<dbReference type="EMBL" id="CABDUW010002237">
    <property type="protein sequence ID" value="VTJ86004.1"/>
    <property type="molecule type" value="Genomic_DNA"/>
</dbReference>
<dbReference type="Proteomes" id="UP000335636">
    <property type="component" value="Unassembled WGS sequence"/>
</dbReference>
<evidence type="ECO:0000313" key="2">
    <source>
        <dbReference type="Proteomes" id="UP000335636"/>
    </source>
</evidence>
<evidence type="ECO:0000313" key="1">
    <source>
        <dbReference type="EMBL" id="VTJ86004.1"/>
    </source>
</evidence>
<name>A0A5E4CVY5_MARMO</name>
<feature type="non-terminal residue" evidence="1">
    <location>
        <position position="67"/>
    </location>
</feature>
<sequence>FCRAHLPSFQSESALLNFETVRRHLLRELRILGSKDLNLAGAQRPPSYRNASALLSSHGRACGGFVL</sequence>
<feature type="non-terminal residue" evidence="1">
    <location>
        <position position="1"/>
    </location>
</feature>
<comment type="caution">
    <text evidence="1">The sequence shown here is derived from an EMBL/GenBank/DDBJ whole genome shotgun (WGS) entry which is preliminary data.</text>
</comment>
<dbReference type="AlphaFoldDB" id="A0A5E4CVY5"/>